<dbReference type="Proteomes" id="UP000594263">
    <property type="component" value="Unplaced"/>
</dbReference>
<dbReference type="OMA" id="HMNKMEN"/>
<feature type="compositionally biased region" description="Basic and acidic residues" evidence="1">
    <location>
        <begin position="284"/>
        <end position="297"/>
    </location>
</feature>
<evidence type="ECO:0000256" key="1">
    <source>
        <dbReference type="SAM" id="MobiDB-lite"/>
    </source>
</evidence>
<reference evidence="2" key="1">
    <citation type="submission" date="2021-01" db="UniProtKB">
        <authorList>
            <consortium name="EnsemblPlants"/>
        </authorList>
    </citation>
    <scope>IDENTIFICATION</scope>
</reference>
<dbReference type="EnsemblPlants" id="Kaladp0606s0023.1.v1.1">
    <property type="protein sequence ID" value="Kaladp0606s0023.1.v1.1"/>
    <property type="gene ID" value="Kaladp0606s0023.v1.1"/>
</dbReference>
<dbReference type="PANTHER" id="PTHR34468">
    <property type="entry name" value="MICROTUBULE-ASSOCIATED FUTSCH-LIKE PROTEIN"/>
    <property type="match status" value="1"/>
</dbReference>
<evidence type="ECO:0000313" key="3">
    <source>
        <dbReference type="Proteomes" id="UP000594263"/>
    </source>
</evidence>
<feature type="compositionally biased region" description="Polar residues" evidence="1">
    <location>
        <begin position="242"/>
        <end position="262"/>
    </location>
</feature>
<dbReference type="AlphaFoldDB" id="A0A7N0VFG4"/>
<keyword evidence="3" id="KW-1185">Reference proteome</keyword>
<feature type="region of interest" description="Disordered" evidence="1">
    <location>
        <begin position="227"/>
        <end position="318"/>
    </location>
</feature>
<feature type="region of interest" description="Disordered" evidence="1">
    <location>
        <begin position="31"/>
        <end position="93"/>
    </location>
</feature>
<proteinExistence type="predicted"/>
<name>A0A7N0VFG4_KALFE</name>
<feature type="compositionally biased region" description="Polar residues" evidence="1">
    <location>
        <begin position="79"/>
        <end position="88"/>
    </location>
</feature>
<evidence type="ECO:0000313" key="2">
    <source>
        <dbReference type="EnsemblPlants" id="Kaladp0606s0023.1.v1.1"/>
    </source>
</evidence>
<dbReference type="Gramene" id="Kaladp0606s0023.1.v1.1">
    <property type="protein sequence ID" value="Kaladp0606s0023.1.v1.1"/>
    <property type="gene ID" value="Kaladp0606s0023.v1.1"/>
</dbReference>
<organism evidence="2 3">
    <name type="scientific">Kalanchoe fedtschenkoi</name>
    <name type="common">Lavender scallops</name>
    <name type="synonym">South American air plant</name>
    <dbReference type="NCBI Taxonomy" id="63787"/>
    <lineage>
        <taxon>Eukaryota</taxon>
        <taxon>Viridiplantae</taxon>
        <taxon>Streptophyta</taxon>
        <taxon>Embryophyta</taxon>
        <taxon>Tracheophyta</taxon>
        <taxon>Spermatophyta</taxon>
        <taxon>Magnoliopsida</taxon>
        <taxon>eudicotyledons</taxon>
        <taxon>Gunneridae</taxon>
        <taxon>Pentapetalae</taxon>
        <taxon>Saxifragales</taxon>
        <taxon>Crassulaceae</taxon>
        <taxon>Kalanchoe</taxon>
    </lineage>
</organism>
<accession>A0A7N0VFG4</accession>
<sequence>MLIGHTLVCFLSRGAPAFGLSKSMNVLDLSGKDRSASAKPPRRLSIPAKTNTTPAAKRIDSMTPISETRPRRSAVIQAKSDTPSSEVSKSGMRRQYSRLSTASYWLSQIKLAETEAKHSVSLGLFKLALEAGCEPQHQMRNELKAYARKHELDKHGAFVKELFGSYKITESLEELRVSINANEVAQGGTKSSDGVQSAISSIKSRNLKPKSLNTDVALTSTAVRSANKNTLQKKSPVARTRGSVNRSSVISTGANGMHTAQKNPEKTRQKPGQGKAVKPVINSQEEKAESVEVHSDDPASVPENPEENKEDMGSLVPVQEPTTVEVMYVVRKHVI</sequence>
<protein>
    <submittedName>
        <fullName evidence="2">Uncharacterized protein</fullName>
    </submittedName>
</protein>
<dbReference type="PANTHER" id="PTHR34468:SF2">
    <property type="entry name" value="MICROTUBULE-ASSOCIATED FUTSCH-LIKE PROTEIN"/>
    <property type="match status" value="1"/>
</dbReference>